<gene>
    <name evidence="2" type="ORF">SAMN04487818_108360</name>
</gene>
<proteinExistence type="predicted"/>
<protein>
    <submittedName>
        <fullName evidence="2">Uncharacterized protein</fullName>
    </submittedName>
</protein>
<organism evidence="2 3">
    <name type="scientific">Actinokineospora terrae</name>
    <dbReference type="NCBI Taxonomy" id="155974"/>
    <lineage>
        <taxon>Bacteria</taxon>
        <taxon>Bacillati</taxon>
        <taxon>Actinomycetota</taxon>
        <taxon>Actinomycetes</taxon>
        <taxon>Pseudonocardiales</taxon>
        <taxon>Pseudonocardiaceae</taxon>
        <taxon>Actinokineospora</taxon>
    </lineage>
</organism>
<evidence type="ECO:0000313" key="3">
    <source>
        <dbReference type="Proteomes" id="UP000199051"/>
    </source>
</evidence>
<evidence type="ECO:0000313" key="2">
    <source>
        <dbReference type="EMBL" id="SES20928.1"/>
    </source>
</evidence>
<dbReference type="AlphaFoldDB" id="A0A1H9VH83"/>
<keyword evidence="3" id="KW-1185">Reference proteome</keyword>
<dbReference type="EMBL" id="FOGI01000008">
    <property type="protein sequence ID" value="SES20928.1"/>
    <property type="molecule type" value="Genomic_DNA"/>
</dbReference>
<accession>A0A1H9VH83</accession>
<name>A0A1H9VH83_9PSEU</name>
<reference evidence="3" key="1">
    <citation type="submission" date="2016-10" db="EMBL/GenBank/DDBJ databases">
        <authorList>
            <person name="Varghese N."/>
            <person name="Submissions S."/>
        </authorList>
    </citation>
    <scope>NUCLEOTIDE SEQUENCE [LARGE SCALE GENOMIC DNA]</scope>
    <source>
        <strain evidence="3">DSM 44260</strain>
    </source>
</reference>
<dbReference type="STRING" id="155974.SAMN04487818_108360"/>
<sequence>MADDEIASNASADEVRVGQTVRRPTGPWPLVVHALLAHLDAVGFPGAPKPLGVDEKTREALGFIPAPCPGQTASTCSTLTSAFAVPLG</sequence>
<evidence type="ECO:0000256" key="1">
    <source>
        <dbReference type="SAM" id="MobiDB-lite"/>
    </source>
</evidence>
<feature type="region of interest" description="Disordered" evidence="1">
    <location>
        <begin position="1"/>
        <end position="22"/>
    </location>
</feature>
<dbReference type="Proteomes" id="UP000199051">
    <property type="component" value="Unassembled WGS sequence"/>
</dbReference>